<dbReference type="OrthoDB" id="6095031at2"/>
<evidence type="ECO:0000313" key="1">
    <source>
        <dbReference type="EMBL" id="OCH21600.1"/>
    </source>
</evidence>
<dbReference type="STRING" id="688.A6E04_06965"/>
<organism evidence="1 2">
    <name type="scientific">Aliivibrio logei</name>
    <name type="common">Vibrio logei</name>
    <dbReference type="NCBI Taxonomy" id="688"/>
    <lineage>
        <taxon>Bacteria</taxon>
        <taxon>Pseudomonadati</taxon>
        <taxon>Pseudomonadota</taxon>
        <taxon>Gammaproteobacteria</taxon>
        <taxon>Vibrionales</taxon>
        <taxon>Vibrionaceae</taxon>
        <taxon>Aliivibrio</taxon>
    </lineage>
</organism>
<comment type="caution">
    <text evidence="1">The sequence shown here is derived from an EMBL/GenBank/DDBJ whole genome shotgun (WGS) entry which is preliminary data.</text>
</comment>
<accession>A0A1B9NZQ9</accession>
<protein>
    <submittedName>
        <fullName evidence="1">Phage tail protein</fullName>
    </submittedName>
</protein>
<gene>
    <name evidence="1" type="ORF">A6E04_06965</name>
</gene>
<dbReference type="Proteomes" id="UP000093523">
    <property type="component" value="Unassembled WGS sequence"/>
</dbReference>
<evidence type="ECO:0000313" key="2">
    <source>
        <dbReference type="Proteomes" id="UP000093523"/>
    </source>
</evidence>
<proteinExistence type="predicted"/>
<sequence length="391" mass="42727">MAEMIPIQDFELNGAEVIAIEPLPSMGPLAQHVVCLVGTAPNKHTSIAYNEPVRLFDYPQAKMMLDTTNTSEGTLPLLARYLLGYVRAVFYVIVVEEGVDKPATETKVIGGIDADTGATSGLFSIKGCPETPTLIGAPGFNSIPFVQKLCTVARDIHCRPIVDGPNTNDTEAAEFAGEFGAEGTGQDKLSIIDPWFIKTYDGLPTVLPASIALIGAMAAIEGYESPQNQGVLCDEPCRLVTYKIGDKTTQANFLNKHGVVTMATTRMGGVSIIGNRTNTGRFMAHVGLEDLMVRKLEETSQPYMGKLLTEEFMDSVVERLSNWGQSLVADGVIPVFRAYLHPSKNNLENYNSGRWFLCVDYGRYSPNEHMVYEMSVDNGLIEQWLEETVNG</sequence>
<name>A0A1B9NZQ9_ALILO</name>
<dbReference type="AlphaFoldDB" id="A0A1B9NZQ9"/>
<dbReference type="RefSeq" id="WP_065610163.1">
    <property type="nucleotide sequence ID" value="NZ_CAWMPN010000008.1"/>
</dbReference>
<dbReference type="EMBL" id="MAJU01000008">
    <property type="protein sequence ID" value="OCH21600.1"/>
    <property type="molecule type" value="Genomic_DNA"/>
</dbReference>
<reference evidence="1 2" key="1">
    <citation type="submission" date="2016-06" db="EMBL/GenBank/DDBJ databases">
        <authorList>
            <person name="Kjaerup R.B."/>
            <person name="Dalgaard T.S."/>
            <person name="Juul-Madsen H.R."/>
        </authorList>
    </citation>
    <scope>NUCLEOTIDE SEQUENCE [LARGE SCALE GENOMIC DNA]</scope>
    <source>
        <strain evidence="1 2">1S159</strain>
    </source>
</reference>